<name>A0A645CJ64_9ZZZZ</name>
<proteinExistence type="predicted"/>
<keyword evidence="2" id="KW-0949">S-adenosyl-L-methionine</keyword>
<dbReference type="InterPro" id="IPR022946">
    <property type="entry name" value="UPF0313"/>
</dbReference>
<evidence type="ECO:0000256" key="4">
    <source>
        <dbReference type="ARBA" id="ARBA00023004"/>
    </source>
</evidence>
<dbReference type="PANTHER" id="PTHR32331">
    <property type="entry name" value="UPF0313 PROTEIN YGIQ"/>
    <property type="match status" value="1"/>
</dbReference>
<protein>
    <recommendedName>
        <fullName evidence="6">Radical SAM core domain-containing protein</fullName>
    </recommendedName>
</protein>
<dbReference type="InterPro" id="IPR007197">
    <property type="entry name" value="rSAM"/>
</dbReference>
<keyword evidence="1" id="KW-0004">4Fe-4S</keyword>
<dbReference type="PANTHER" id="PTHR32331:SF0">
    <property type="entry name" value="UPF0313 PROTEIN YGIQ"/>
    <property type="match status" value="1"/>
</dbReference>
<dbReference type="InterPro" id="IPR023404">
    <property type="entry name" value="rSAM_horseshoe"/>
</dbReference>
<dbReference type="SFLD" id="SFLDG01082">
    <property type="entry name" value="B12-binding_domain_containing"/>
    <property type="match status" value="1"/>
</dbReference>
<dbReference type="SFLD" id="SFLDG01069">
    <property type="entry name" value="UPF0313"/>
    <property type="match status" value="1"/>
</dbReference>
<dbReference type="SUPFAM" id="SSF102114">
    <property type="entry name" value="Radical SAM enzymes"/>
    <property type="match status" value="1"/>
</dbReference>
<dbReference type="Pfam" id="PF04055">
    <property type="entry name" value="Radical_SAM"/>
    <property type="match status" value="1"/>
</dbReference>
<feature type="domain" description="Radical SAM core" evidence="6">
    <location>
        <begin position="58"/>
        <end position="329"/>
    </location>
</feature>
<dbReference type="GO" id="GO:0046872">
    <property type="term" value="F:metal ion binding"/>
    <property type="evidence" value="ECO:0007669"/>
    <property type="project" value="UniProtKB-KW"/>
</dbReference>
<evidence type="ECO:0000256" key="5">
    <source>
        <dbReference type="ARBA" id="ARBA00023014"/>
    </source>
</evidence>
<keyword evidence="5" id="KW-0411">Iron-sulfur</keyword>
<keyword evidence="3" id="KW-0479">Metal-binding</keyword>
<dbReference type="NCBIfam" id="TIGR03904">
    <property type="entry name" value="SAM_YgiQ"/>
    <property type="match status" value="1"/>
</dbReference>
<evidence type="ECO:0000313" key="7">
    <source>
        <dbReference type="EMBL" id="MPM76990.1"/>
    </source>
</evidence>
<dbReference type="AlphaFoldDB" id="A0A645CJ64"/>
<dbReference type="Gene3D" id="3.80.30.20">
    <property type="entry name" value="tm_1862 like domain"/>
    <property type="match status" value="1"/>
</dbReference>
<evidence type="ECO:0000256" key="3">
    <source>
        <dbReference type="ARBA" id="ARBA00022723"/>
    </source>
</evidence>
<organism evidence="7">
    <name type="scientific">bioreactor metagenome</name>
    <dbReference type="NCBI Taxonomy" id="1076179"/>
    <lineage>
        <taxon>unclassified sequences</taxon>
        <taxon>metagenomes</taxon>
        <taxon>ecological metagenomes</taxon>
    </lineage>
</organism>
<evidence type="ECO:0000259" key="6">
    <source>
        <dbReference type="PROSITE" id="PS51918"/>
    </source>
</evidence>
<accession>A0A645CJ64</accession>
<comment type="caution">
    <text evidence="7">The sequence shown here is derived from an EMBL/GenBank/DDBJ whole genome shotgun (WGS) entry which is preliminary data.</text>
</comment>
<dbReference type="Pfam" id="PF11842">
    <property type="entry name" value="DUF3362"/>
    <property type="match status" value="1"/>
</dbReference>
<evidence type="ECO:0000256" key="2">
    <source>
        <dbReference type="ARBA" id="ARBA00022691"/>
    </source>
</evidence>
<dbReference type="InterPro" id="IPR058240">
    <property type="entry name" value="rSAM_sf"/>
</dbReference>
<dbReference type="InterPro" id="IPR013704">
    <property type="entry name" value="UPF0313_N"/>
</dbReference>
<dbReference type="InterPro" id="IPR006638">
    <property type="entry name" value="Elp3/MiaA/NifB-like_rSAM"/>
</dbReference>
<dbReference type="Pfam" id="PF08497">
    <property type="entry name" value="Radical_SAM_N"/>
    <property type="match status" value="1"/>
</dbReference>
<keyword evidence="4" id="KW-0408">Iron</keyword>
<reference evidence="7" key="1">
    <citation type="submission" date="2019-08" db="EMBL/GenBank/DDBJ databases">
        <authorList>
            <person name="Kucharzyk K."/>
            <person name="Murdoch R.W."/>
            <person name="Higgins S."/>
            <person name="Loffler F."/>
        </authorList>
    </citation>
    <scope>NUCLEOTIDE SEQUENCE</scope>
</reference>
<dbReference type="GO" id="GO:0051539">
    <property type="term" value="F:4 iron, 4 sulfur cluster binding"/>
    <property type="evidence" value="ECO:0007669"/>
    <property type="project" value="UniProtKB-KW"/>
</dbReference>
<dbReference type="InterPro" id="IPR024560">
    <property type="entry name" value="UPF0313_C"/>
</dbReference>
<dbReference type="SFLD" id="SFLDS00029">
    <property type="entry name" value="Radical_SAM"/>
    <property type="match status" value="1"/>
</dbReference>
<dbReference type="SMART" id="SM00729">
    <property type="entry name" value="Elp3"/>
    <property type="match status" value="1"/>
</dbReference>
<sequence length="373" mass="43136">MQYENRDALNAKVLCEPYPGWYVVQNTPPLPLSRQEMDDTYGLPYAYRPHPQYKHIPAFDEVQFSIISNRGCFGSCSFCALTAHQGRVISSRSADSIVKEARRMTDDPDFKGYIHDVGGPTANFYQPSCQKQLAIGTCPHQECLYPKPCKNLVVDHQDYLAILRKLRTIPKVKKVFVRSGLRYDYLIMDRDETFFDELIQYHISGQLKVAPEHISPQVLKYMHKPEKEVYDRFVRKYEAKNQQFKMNQFLVPYLISSHPGSDLKEAIEMAEYLKANHYVPEQVQDFYPTPATASTCMYYTGIDPFTLKPVYVAREIHEKKLQRALLQFNNPHNYELVKEALIKAGRTDLIGSKPGCLIPERHQLGRTSRRADK</sequence>
<dbReference type="GO" id="GO:0003824">
    <property type="term" value="F:catalytic activity"/>
    <property type="evidence" value="ECO:0007669"/>
    <property type="project" value="InterPro"/>
</dbReference>
<dbReference type="PROSITE" id="PS51918">
    <property type="entry name" value="RADICAL_SAM"/>
    <property type="match status" value="1"/>
</dbReference>
<gene>
    <name evidence="7" type="ORF">SDC9_123989</name>
</gene>
<dbReference type="EMBL" id="VSSQ01027640">
    <property type="protein sequence ID" value="MPM76990.1"/>
    <property type="molecule type" value="Genomic_DNA"/>
</dbReference>
<evidence type="ECO:0000256" key="1">
    <source>
        <dbReference type="ARBA" id="ARBA00022485"/>
    </source>
</evidence>